<protein>
    <submittedName>
        <fullName evidence="3">Uncharacterized protein</fullName>
    </submittedName>
</protein>
<keyword evidence="4" id="KW-1185">Reference proteome</keyword>
<evidence type="ECO:0000313" key="3">
    <source>
        <dbReference type="EMBL" id="KAH6692389.1"/>
    </source>
</evidence>
<organism evidence="3 4">
    <name type="scientific">Plectosphaerella plurivora</name>
    <dbReference type="NCBI Taxonomy" id="936078"/>
    <lineage>
        <taxon>Eukaryota</taxon>
        <taxon>Fungi</taxon>
        <taxon>Dikarya</taxon>
        <taxon>Ascomycota</taxon>
        <taxon>Pezizomycotina</taxon>
        <taxon>Sordariomycetes</taxon>
        <taxon>Hypocreomycetidae</taxon>
        <taxon>Glomerellales</taxon>
        <taxon>Plectosphaerellaceae</taxon>
        <taxon>Plectosphaerella</taxon>
    </lineage>
</organism>
<keyword evidence="2" id="KW-0732">Signal</keyword>
<reference evidence="3" key="1">
    <citation type="journal article" date="2021" name="Nat. Commun.">
        <title>Genetic determinants of endophytism in the Arabidopsis root mycobiome.</title>
        <authorList>
            <person name="Mesny F."/>
            <person name="Miyauchi S."/>
            <person name="Thiergart T."/>
            <person name="Pickel B."/>
            <person name="Atanasova L."/>
            <person name="Karlsson M."/>
            <person name="Huettel B."/>
            <person name="Barry K.W."/>
            <person name="Haridas S."/>
            <person name="Chen C."/>
            <person name="Bauer D."/>
            <person name="Andreopoulos W."/>
            <person name="Pangilinan J."/>
            <person name="LaButti K."/>
            <person name="Riley R."/>
            <person name="Lipzen A."/>
            <person name="Clum A."/>
            <person name="Drula E."/>
            <person name="Henrissat B."/>
            <person name="Kohler A."/>
            <person name="Grigoriev I.V."/>
            <person name="Martin F.M."/>
            <person name="Hacquard S."/>
        </authorList>
    </citation>
    <scope>NUCLEOTIDE SEQUENCE</scope>
    <source>
        <strain evidence="3">MPI-SDFR-AT-0117</strain>
    </source>
</reference>
<comment type="caution">
    <text evidence="3">The sequence shown here is derived from an EMBL/GenBank/DDBJ whole genome shotgun (WGS) entry which is preliminary data.</text>
</comment>
<evidence type="ECO:0000313" key="4">
    <source>
        <dbReference type="Proteomes" id="UP000770015"/>
    </source>
</evidence>
<feature type="compositionally biased region" description="Gly residues" evidence="1">
    <location>
        <begin position="263"/>
        <end position="275"/>
    </location>
</feature>
<accession>A0A9P8VIL7</accession>
<dbReference type="AlphaFoldDB" id="A0A9P8VIL7"/>
<dbReference type="EMBL" id="JAGSXJ010000004">
    <property type="protein sequence ID" value="KAH6692389.1"/>
    <property type="molecule type" value="Genomic_DNA"/>
</dbReference>
<gene>
    <name evidence="3" type="ORF">F5X68DRAFT_273665</name>
</gene>
<sequence>MLSRFASGFTAFAILASGVSAQSLSFGPMDESNASPNATNTVTFEPGTTNDQMTTEWTWRVNVSSVAVSANISLQDPHVVETTWDMSFGDQPNLASAVQNVTAVCAAVIVRTNWPLNVTRNFDTDSGSCNTVLGSDCVSAIIAKSMWDSTTESCSVTPELIDIPACRDTLLNGDASLYMALGDLLPGDVESGQGIARTTSAIHAGSESAERYEEALNDMQLSVIEFVTVGSGQTYTALQAVCNRVNRGGKVDEEDGNDKDEGSTGGNNGNNNGGGSEDDGSGAQSDGAWTVGVLAFGAAAAMAAMF</sequence>
<name>A0A9P8VIL7_9PEZI</name>
<feature type="chain" id="PRO_5040344612" evidence="2">
    <location>
        <begin position="22"/>
        <end position="306"/>
    </location>
</feature>
<dbReference type="OrthoDB" id="3629846at2759"/>
<proteinExistence type="predicted"/>
<evidence type="ECO:0000256" key="2">
    <source>
        <dbReference type="SAM" id="SignalP"/>
    </source>
</evidence>
<feature type="signal peptide" evidence="2">
    <location>
        <begin position="1"/>
        <end position="21"/>
    </location>
</feature>
<feature type="region of interest" description="Disordered" evidence="1">
    <location>
        <begin position="248"/>
        <end position="285"/>
    </location>
</feature>
<evidence type="ECO:0000256" key="1">
    <source>
        <dbReference type="SAM" id="MobiDB-lite"/>
    </source>
</evidence>
<feature type="region of interest" description="Disordered" evidence="1">
    <location>
        <begin position="30"/>
        <end position="51"/>
    </location>
</feature>
<feature type="compositionally biased region" description="Polar residues" evidence="1">
    <location>
        <begin position="32"/>
        <end position="51"/>
    </location>
</feature>
<dbReference type="Proteomes" id="UP000770015">
    <property type="component" value="Unassembled WGS sequence"/>
</dbReference>